<evidence type="ECO:0000313" key="5">
    <source>
        <dbReference type="EMBL" id="RGJ05219.1"/>
    </source>
</evidence>
<reference evidence="5 6" key="1">
    <citation type="submission" date="2018-08" db="EMBL/GenBank/DDBJ databases">
        <title>A genome reference for cultivated species of the human gut microbiota.</title>
        <authorList>
            <person name="Zou Y."/>
            <person name="Xue W."/>
            <person name="Luo G."/>
        </authorList>
    </citation>
    <scope>NUCLEOTIDE SEQUENCE [LARGE SCALE GENOMIC DNA]</scope>
    <source>
        <strain evidence="5 6">TM09-12</strain>
    </source>
</reference>
<dbReference type="PROSITE" id="PS51118">
    <property type="entry name" value="HTH_HXLR"/>
    <property type="match status" value="1"/>
</dbReference>
<organism evidence="5 6">
    <name type="scientific">Hungatella hathewayi</name>
    <dbReference type="NCBI Taxonomy" id="154046"/>
    <lineage>
        <taxon>Bacteria</taxon>
        <taxon>Bacillati</taxon>
        <taxon>Bacillota</taxon>
        <taxon>Clostridia</taxon>
        <taxon>Lachnospirales</taxon>
        <taxon>Lachnospiraceae</taxon>
        <taxon>Hungatella</taxon>
    </lineage>
</organism>
<dbReference type="AlphaFoldDB" id="A0A374PAN9"/>
<proteinExistence type="predicted"/>
<dbReference type="GO" id="GO:0003677">
    <property type="term" value="F:DNA binding"/>
    <property type="evidence" value="ECO:0007669"/>
    <property type="project" value="UniProtKB-KW"/>
</dbReference>
<dbReference type="RefSeq" id="WP_117631212.1">
    <property type="nucleotide sequence ID" value="NZ_QSON01000004.1"/>
</dbReference>
<dbReference type="PANTHER" id="PTHR33204">
    <property type="entry name" value="TRANSCRIPTIONAL REGULATOR, MARR FAMILY"/>
    <property type="match status" value="1"/>
</dbReference>
<dbReference type="InterPro" id="IPR036390">
    <property type="entry name" value="WH_DNA-bd_sf"/>
</dbReference>
<keyword evidence="1" id="KW-0805">Transcription regulation</keyword>
<dbReference type="Gene3D" id="1.10.10.10">
    <property type="entry name" value="Winged helix-like DNA-binding domain superfamily/Winged helix DNA-binding domain"/>
    <property type="match status" value="1"/>
</dbReference>
<sequence length="118" mass="13539">MEQEIKAEASLQGKPDTVSPDTCPVRRTLEILSGKWRSRILYELCQKPSYRFGELKKAIPKITNTMLTATLRDLEELGIVTREQFNEIPPHVEYSLTDKGRALIPIFVEMAKWGEAYL</sequence>
<dbReference type="InterPro" id="IPR011991">
    <property type="entry name" value="ArsR-like_HTH"/>
</dbReference>
<comment type="caution">
    <text evidence="5">The sequence shown here is derived from an EMBL/GenBank/DDBJ whole genome shotgun (WGS) entry which is preliminary data.</text>
</comment>
<dbReference type="CDD" id="cd00090">
    <property type="entry name" value="HTH_ARSR"/>
    <property type="match status" value="1"/>
</dbReference>
<dbReference type="GO" id="GO:0003700">
    <property type="term" value="F:DNA-binding transcription factor activity"/>
    <property type="evidence" value="ECO:0007669"/>
    <property type="project" value="InterPro"/>
</dbReference>
<evidence type="ECO:0000313" key="6">
    <source>
        <dbReference type="Proteomes" id="UP000263014"/>
    </source>
</evidence>
<gene>
    <name evidence="5" type="ORF">DXD79_09950</name>
</gene>
<feature type="domain" description="HTH hxlR-type" evidence="4">
    <location>
        <begin position="23"/>
        <end position="118"/>
    </location>
</feature>
<evidence type="ECO:0000256" key="2">
    <source>
        <dbReference type="ARBA" id="ARBA00023125"/>
    </source>
</evidence>
<keyword evidence="2" id="KW-0238">DNA-binding</keyword>
<keyword evidence="3" id="KW-0804">Transcription</keyword>
<evidence type="ECO:0000256" key="3">
    <source>
        <dbReference type="ARBA" id="ARBA00023163"/>
    </source>
</evidence>
<evidence type="ECO:0000259" key="4">
    <source>
        <dbReference type="PROSITE" id="PS51118"/>
    </source>
</evidence>
<dbReference type="SUPFAM" id="SSF46785">
    <property type="entry name" value="Winged helix' DNA-binding domain"/>
    <property type="match status" value="1"/>
</dbReference>
<dbReference type="SMART" id="SM00418">
    <property type="entry name" value="HTH_ARSR"/>
    <property type="match status" value="1"/>
</dbReference>
<dbReference type="Proteomes" id="UP000263014">
    <property type="component" value="Unassembled WGS sequence"/>
</dbReference>
<accession>A0A374PAN9</accession>
<dbReference type="EMBL" id="QSON01000004">
    <property type="protein sequence ID" value="RGJ05219.1"/>
    <property type="molecule type" value="Genomic_DNA"/>
</dbReference>
<dbReference type="InterPro" id="IPR001845">
    <property type="entry name" value="HTH_ArsR_DNA-bd_dom"/>
</dbReference>
<dbReference type="Pfam" id="PF01638">
    <property type="entry name" value="HxlR"/>
    <property type="match status" value="1"/>
</dbReference>
<protein>
    <submittedName>
        <fullName evidence="5">Transcriptional regulator</fullName>
    </submittedName>
</protein>
<dbReference type="InterPro" id="IPR036388">
    <property type="entry name" value="WH-like_DNA-bd_sf"/>
</dbReference>
<evidence type="ECO:0000256" key="1">
    <source>
        <dbReference type="ARBA" id="ARBA00023015"/>
    </source>
</evidence>
<name>A0A374PAN9_9FIRM</name>
<dbReference type="InterPro" id="IPR002577">
    <property type="entry name" value="HTH_HxlR"/>
</dbReference>